<evidence type="ECO:0000256" key="2">
    <source>
        <dbReference type="ARBA" id="ARBA00022801"/>
    </source>
</evidence>
<evidence type="ECO:0000256" key="6">
    <source>
        <dbReference type="ARBA" id="ARBA00049117"/>
    </source>
</evidence>
<keyword evidence="2" id="KW-0378">Hydrolase</keyword>
<dbReference type="PANTHER" id="PTHR43603:SF1">
    <property type="entry name" value="ZINC-REGULATED GTPASE METALLOPROTEIN ACTIVATOR 1"/>
    <property type="match status" value="1"/>
</dbReference>
<comment type="caution">
    <text evidence="8">The sequence shown here is derived from an EMBL/GenBank/DDBJ whole genome shotgun (WGS) entry which is preliminary data.</text>
</comment>
<comment type="function">
    <text evidence="5">Zinc chaperone that directly transfers zinc cofactor to target proteins, thereby activating them. Zinc is transferred from the CXCC motif in the GTPase domain to the zinc binding site in target proteins in a process requiring GTP hydrolysis.</text>
</comment>
<dbReference type="SUPFAM" id="SSF90002">
    <property type="entry name" value="Hypothetical protein YjiA, C-terminal domain"/>
    <property type="match status" value="1"/>
</dbReference>
<dbReference type="InterPro" id="IPR027417">
    <property type="entry name" value="P-loop_NTPase"/>
</dbReference>
<comment type="similarity">
    <text evidence="4">Belongs to the SIMIBI class G3E GTPase family. ZNG1 subfamily.</text>
</comment>
<keyword evidence="1" id="KW-0547">Nucleotide-binding</keyword>
<dbReference type="Proteomes" id="UP000617628">
    <property type="component" value="Unassembled WGS sequence"/>
</dbReference>
<dbReference type="GO" id="GO:0000166">
    <property type="term" value="F:nucleotide binding"/>
    <property type="evidence" value="ECO:0007669"/>
    <property type="project" value="UniProtKB-KW"/>
</dbReference>
<dbReference type="PANTHER" id="PTHR43603">
    <property type="entry name" value="COBW DOMAIN-CONTAINING PROTEIN DDB_G0274527"/>
    <property type="match status" value="1"/>
</dbReference>
<dbReference type="GO" id="GO:0016787">
    <property type="term" value="F:hydrolase activity"/>
    <property type="evidence" value="ECO:0007669"/>
    <property type="project" value="UniProtKB-KW"/>
</dbReference>
<evidence type="ECO:0000313" key="9">
    <source>
        <dbReference type="Proteomes" id="UP000617628"/>
    </source>
</evidence>
<dbReference type="InterPro" id="IPR036627">
    <property type="entry name" value="CobW-likC_sf"/>
</dbReference>
<dbReference type="InterPro" id="IPR011629">
    <property type="entry name" value="CobW-like_C"/>
</dbReference>
<name>A0A934VNT0_9BACT</name>
<dbReference type="SMART" id="SM00833">
    <property type="entry name" value="CobW_C"/>
    <property type="match status" value="1"/>
</dbReference>
<feature type="domain" description="CobW C-terminal" evidence="7">
    <location>
        <begin position="270"/>
        <end position="385"/>
    </location>
</feature>
<dbReference type="InterPro" id="IPR051927">
    <property type="entry name" value="Zn_Chap_cDPG_Synth"/>
</dbReference>
<keyword evidence="9" id="KW-1185">Reference proteome</keyword>
<evidence type="ECO:0000256" key="5">
    <source>
        <dbReference type="ARBA" id="ARBA00045658"/>
    </source>
</evidence>
<evidence type="ECO:0000256" key="4">
    <source>
        <dbReference type="ARBA" id="ARBA00034320"/>
    </source>
</evidence>
<evidence type="ECO:0000256" key="1">
    <source>
        <dbReference type="ARBA" id="ARBA00022741"/>
    </source>
</evidence>
<protein>
    <submittedName>
        <fullName evidence="8">GTP-binding protein</fullName>
    </submittedName>
</protein>
<dbReference type="InterPro" id="IPR003495">
    <property type="entry name" value="CobW/HypB/UreG_nucleotide-bd"/>
</dbReference>
<evidence type="ECO:0000256" key="3">
    <source>
        <dbReference type="ARBA" id="ARBA00023186"/>
    </source>
</evidence>
<reference evidence="8" key="1">
    <citation type="submission" date="2021-01" db="EMBL/GenBank/DDBJ databases">
        <title>Modified the classification status of verrucomicrobia.</title>
        <authorList>
            <person name="Feng X."/>
        </authorList>
    </citation>
    <scope>NUCLEOTIDE SEQUENCE</scope>
    <source>
        <strain evidence="8">KCTC 13126</strain>
    </source>
</reference>
<dbReference type="Gene3D" id="3.40.50.300">
    <property type="entry name" value="P-loop containing nucleotide triphosphate hydrolases"/>
    <property type="match status" value="1"/>
</dbReference>
<dbReference type="CDD" id="cd03112">
    <property type="entry name" value="CobW-like"/>
    <property type="match status" value="1"/>
</dbReference>
<organism evidence="8 9">
    <name type="scientific">Pelagicoccus mobilis</name>
    <dbReference type="NCBI Taxonomy" id="415221"/>
    <lineage>
        <taxon>Bacteria</taxon>
        <taxon>Pseudomonadati</taxon>
        <taxon>Verrucomicrobiota</taxon>
        <taxon>Opitutia</taxon>
        <taxon>Puniceicoccales</taxon>
        <taxon>Pelagicoccaceae</taxon>
        <taxon>Pelagicoccus</taxon>
    </lineage>
</organism>
<dbReference type="Gene3D" id="3.30.1220.10">
    <property type="entry name" value="CobW-like, C-terminal domain"/>
    <property type="match status" value="1"/>
</dbReference>
<keyword evidence="3" id="KW-0143">Chaperone</keyword>
<gene>
    <name evidence="8" type="ORF">JIN87_25580</name>
</gene>
<dbReference type="RefSeq" id="WP_200359080.1">
    <property type="nucleotide sequence ID" value="NZ_JAENIL010000079.1"/>
</dbReference>
<dbReference type="Pfam" id="PF02492">
    <property type="entry name" value="cobW"/>
    <property type="match status" value="1"/>
</dbReference>
<dbReference type="SUPFAM" id="SSF52540">
    <property type="entry name" value="P-loop containing nucleoside triphosphate hydrolases"/>
    <property type="match status" value="1"/>
</dbReference>
<dbReference type="AlphaFoldDB" id="A0A934VNT0"/>
<comment type="catalytic activity">
    <reaction evidence="6">
        <text>GTP + H2O = GDP + phosphate + H(+)</text>
        <dbReference type="Rhea" id="RHEA:19669"/>
        <dbReference type="ChEBI" id="CHEBI:15377"/>
        <dbReference type="ChEBI" id="CHEBI:15378"/>
        <dbReference type="ChEBI" id="CHEBI:37565"/>
        <dbReference type="ChEBI" id="CHEBI:43474"/>
        <dbReference type="ChEBI" id="CHEBI:58189"/>
    </reaction>
    <physiologicalReaction direction="left-to-right" evidence="6">
        <dbReference type="Rhea" id="RHEA:19670"/>
    </physiologicalReaction>
</comment>
<dbReference type="Pfam" id="PF07683">
    <property type="entry name" value="CobW_C"/>
    <property type="match status" value="1"/>
</dbReference>
<evidence type="ECO:0000259" key="7">
    <source>
        <dbReference type="SMART" id="SM00833"/>
    </source>
</evidence>
<accession>A0A934VNT0</accession>
<proteinExistence type="inferred from homology"/>
<sequence>MEKDERVPLVVLSGFLGAGKTTLLNHLLRNAGGQKLAVLVNDVGEINIDASLVSEATSISASDSSEMIELSNGCICCGVRNDFGEALIDLARKKPDAIVVEATGIAEPIGIARSLDASSWEGETPRDFVRMLNMVTLVDASSWEEHMEQAYRAIPKRSMMLFADPRKPLGELITAQIECADVLVINKTDLVDEEALGRMRSALAALNPRAEIVDTCEGRVELDELLGKERFDPMATTRGNRCDLELGLEESLDSTLGRQGPKHQHGGYGIEVFVLKGRYLLKHDAFKNLLRNGIPGLLRAKGYFWSDRQEDRIGFLSLAGDNLRMDYMGRWYDVMVKDGSIDRSRIPAPVWKAWDSEFGDRRQEIVFIGIDLDRKKIEEEIAALRVAPGA</sequence>
<dbReference type="EMBL" id="JAENIL010000079">
    <property type="protein sequence ID" value="MBK1880281.1"/>
    <property type="molecule type" value="Genomic_DNA"/>
</dbReference>
<evidence type="ECO:0000313" key="8">
    <source>
        <dbReference type="EMBL" id="MBK1880281.1"/>
    </source>
</evidence>